<gene>
    <name evidence="1" type="ORF">J1605_007023</name>
</gene>
<dbReference type="AlphaFoldDB" id="A0AB34GY42"/>
<organism evidence="1 2">
    <name type="scientific">Eschrichtius robustus</name>
    <name type="common">California gray whale</name>
    <name type="synonym">Eschrichtius gibbosus</name>
    <dbReference type="NCBI Taxonomy" id="9764"/>
    <lineage>
        <taxon>Eukaryota</taxon>
        <taxon>Metazoa</taxon>
        <taxon>Chordata</taxon>
        <taxon>Craniata</taxon>
        <taxon>Vertebrata</taxon>
        <taxon>Euteleostomi</taxon>
        <taxon>Mammalia</taxon>
        <taxon>Eutheria</taxon>
        <taxon>Laurasiatheria</taxon>
        <taxon>Artiodactyla</taxon>
        <taxon>Whippomorpha</taxon>
        <taxon>Cetacea</taxon>
        <taxon>Mysticeti</taxon>
        <taxon>Eschrichtiidae</taxon>
        <taxon>Eschrichtius</taxon>
    </lineage>
</organism>
<evidence type="ECO:0000313" key="1">
    <source>
        <dbReference type="EMBL" id="KAJ8785426.1"/>
    </source>
</evidence>
<dbReference type="EMBL" id="JAIQCJ010002014">
    <property type="protein sequence ID" value="KAJ8785426.1"/>
    <property type="molecule type" value="Genomic_DNA"/>
</dbReference>
<accession>A0AB34GY42</accession>
<dbReference type="Proteomes" id="UP001159641">
    <property type="component" value="Unassembled WGS sequence"/>
</dbReference>
<name>A0AB34GY42_ESCRO</name>
<keyword evidence="2" id="KW-1185">Reference proteome</keyword>
<protein>
    <submittedName>
        <fullName evidence="1">Uncharacterized protein</fullName>
    </submittedName>
</protein>
<sequence length="93" mass="9815">MCTLRDSCFAFKKPPVAGGYRIGQRSVQGFHGQDSSPARRLGEVAQCGHREAPGSHSIYVVICSLNKLLPNKVGAAVNTQDCSQALGLGDGNN</sequence>
<evidence type="ECO:0000313" key="2">
    <source>
        <dbReference type="Proteomes" id="UP001159641"/>
    </source>
</evidence>
<reference evidence="1 2" key="1">
    <citation type="submission" date="2022-11" db="EMBL/GenBank/DDBJ databases">
        <title>Whole genome sequence of Eschrichtius robustus ER-17-0199.</title>
        <authorList>
            <person name="Bruniche-Olsen A."/>
            <person name="Black A.N."/>
            <person name="Fields C.J."/>
            <person name="Walden K."/>
            <person name="Dewoody J.A."/>
        </authorList>
    </citation>
    <scope>NUCLEOTIDE SEQUENCE [LARGE SCALE GENOMIC DNA]</scope>
    <source>
        <strain evidence="1">ER-17-0199</strain>
        <tissue evidence="1">Blubber</tissue>
    </source>
</reference>
<comment type="caution">
    <text evidence="1">The sequence shown here is derived from an EMBL/GenBank/DDBJ whole genome shotgun (WGS) entry which is preliminary data.</text>
</comment>
<proteinExistence type="predicted"/>